<evidence type="ECO:0000256" key="6">
    <source>
        <dbReference type="ARBA" id="ARBA00022997"/>
    </source>
</evidence>
<evidence type="ECO:0000256" key="4">
    <source>
        <dbReference type="ARBA" id="ARBA00022801"/>
    </source>
</evidence>
<dbReference type="GO" id="GO:0046872">
    <property type="term" value="F:metal ion binding"/>
    <property type="evidence" value="ECO:0007669"/>
    <property type="project" value="UniProtKB-KW"/>
</dbReference>
<evidence type="ECO:0008006" key="11">
    <source>
        <dbReference type="Google" id="ProtNLM"/>
    </source>
</evidence>
<keyword evidence="10" id="KW-1185">Reference proteome</keyword>
<dbReference type="PANTHER" id="PTHR43126:SF2">
    <property type="entry name" value="D-ALANYL-D-ALANINE DIPEPTIDASE"/>
    <property type="match status" value="1"/>
</dbReference>
<proteinExistence type="predicted"/>
<comment type="catalytic activity">
    <reaction evidence="1">
        <text>D-alanyl-D-alanine + H2O = 2 D-alanine</text>
        <dbReference type="Rhea" id="RHEA:20661"/>
        <dbReference type="ChEBI" id="CHEBI:15377"/>
        <dbReference type="ChEBI" id="CHEBI:57416"/>
        <dbReference type="ChEBI" id="CHEBI:57822"/>
        <dbReference type="EC" id="3.4.13.22"/>
    </reaction>
</comment>
<dbReference type="Proteomes" id="UP000271678">
    <property type="component" value="Unassembled WGS sequence"/>
</dbReference>
<keyword evidence="6" id="KW-0224">Dipeptidase</keyword>
<dbReference type="EMBL" id="RJJQ01000015">
    <property type="protein sequence ID" value="RNI20735.1"/>
    <property type="molecule type" value="Genomic_DNA"/>
</dbReference>
<dbReference type="GO" id="GO:0006508">
    <property type="term" value="P:proteolysis"/>
    <property type="evidence" value="ECO:0007669"/>
    <property type="project" value="UniProtKB-KW"/>
</dbReference>
<dbReference type="GO" id="GO:0071555">
    <property type="term" value="P:cell wall organization"/>
    <property type="evidence" value="ECO:0007669"/>
    <property type="project" value="UniProtKB-KW"/>
</dbReference>
<evidence type="ECO:0000256" key="3">
    <source>
        <dbReference type="ARBA" id="ARBA00022723"/>
    </source>
</evidence>
<dbReference type="PANTHER" id="PTHR43126">
    <property type="entry name" value="D-ALANYL-D-ALANINE DIPEPTIDASE"/>
    <property type="match status" value="1"/>
</dbReference>
<evidence type="ECO:0000313" key="10">
    <source>
        <dbReference type="Proteomes" id="UP000271678"/>
    </source>
</evidence>
<keyword evidence="3" id="KW-0479">Metal-binding</keyword>
<keyword evidence="4" id="KW-0378">Hydrolase</keyword>
<comment type="caution">
    <text evidence="9">The sequence shown here is derived from an EMBL/GenBank/DDBJ whole genome shotgun (WGS) entry which is preliminary data.</text>
</comment>
<evidence type="ECO:0000256" key="5">
    <source>
        <dbReference type="ARBA" id="ARBA00022833"/>
    </source>
</evidence>
<keyword evidence="7" id="KW-0482">Metalloprotease</keyword>
<protein>
    <recommendedName>
        <fullName evidence="11">D-Ala-D-Ala dipeptidase</fullName>
    </recommendedName>
</protein>
<dbReference type="GO" id="GO:0160237">
    <property type="term" value="F:D-Ala-D-Ala dipeptidase activity"/>
    <property type="evidence" value="ECO:0007669"/>
    <property type="project" value="UniProtKB-EC"/>
</dbReference>
<dbReference type="InterPro" id="IPR009045">
    <property type="entry name" value="Zn_M74/Hedgehog-like"/>
</dbReference>
<dbReference type="InterPro" id="IPR000755">
    <property type="entry name" value="A_A_dipeptidase"/>
</dbReference>
<keyword evidence="8" id="KW-0961">Cell wall biogenesis/degradation</keyword>
<evidence type="ECO:0000313" key="9">
    <source>
        <dbReference type="EMBL" id="RNI20735.1"/>
    </source>
</evidence>
<organism evidence="9 10">
    <name type="scientific">Flexivirga caeni</name>
    <dbReference type="NCBI Taxonomy" id="2294115"/>
    <lineage>
        <taxon>Bacteria</taxon>
        <taxon>Bacillati</taxon>
        <taxon>Actinomycetota</taxon>
        <taxon>Actinomycetes</taxon>
        <taxon>Micrococcales</taxon>
        <taxon>Dermacoccaceae</taxon>
        <taxon>Flexivirga</taxon>
    </lineage>
</organism>
<accession>A0A3M9M6D4</accession>
<evidence type="ECO:0000256" key="8">
    <source>
        <dbReference type="ARBA" id="ARBA00023316"/>
    </source>
</evidence>
<dbReference type="SUPFAM" id="SSF55166">
    <property type="entry name" value="Hedgehog/DD-peptidase"/>
    <property type="match status" value="1"/>
</dbReference>
<keyword evidence="2" id="KW-0645">Protease</keyword>
<evidence type="ECO:0000256" key="7">
    <source>
        <dbReference type="ARBA" id="ARBA00023049"/>
    </source>
</evidence>
<evidence type="ECO:0000256" key="1">
    <source>
        <dbReference type="ARBA" id="ARBA00001362"/>
    </source>
</evidence>
<dbReference type="Gene3D" id="3.30.1380.10">
    <property type="match status" value="1"/>
</dbReference>
<sequence length="253" mass="29310">MHIPCMSPFHTWYSNNMDIADRIERSKSTERIDYTKIGFDGRGDPLVKVESSDKIMVSPVWMLEDDFEGSMYADYIAEHPAYDDIYVRSQLLQRIERAAESLDDKYKLVVRAGHRPLAIQRRLLRECAQDYKDDHPDATDQEALKHARTFVSDPDISQPPHCCGAAIDVELFDIDSNKLVDFGSAMNVDDEISYLHYDQISPEQKANRMLLLSTMLEQKLASVAFEWWHFSYGDQTWAWFYGEPCSFYSPVDI</sequence>
<evidence type="ECO:0000256" key="2">
    <source>
        <dbReference type="ARBA" id="ARBA00022670"/>
    </source>
</evidence>
<gene>
    <name evidence="9" type="ORF">EFY87_14245</name>
</gene>
<dbReference type="Pfam" id="PF01427">
    <property type="entry name" value="Peptidase_M15"/>
    <property type="match status" value="1"/>
</dbReference>
<keyword evidence="5" id="KW-0862">Zinc</keyword>
<name>A0A3M9M6D4_9MICO</name>
<dbReference type="GO" id="GO:0008237">
    <property type="term" value="F:metallopeptidase activity"/>
    <property type="evidence" value="ECO:0007669"/>
    <property type="project" value="UniProtKB-KW"/>
</dbReference>
<reference evidence="9 10" key="1">
    <citation type="submission" date="2018-11" db="EMBL/GenBank/DDBJ databases">
        <title>Draft genome of Simplicispira Flexivirga sp. BO-16.</title>
        <authorList>
            <person name="Im W.T."/>
        </authorList>
    </citation>
    <scope>NUCLEOTIDE SEQUENCE [LARGE SCALE GENOMIC DNA]</scope>
    <source>
        <strain evidence="9 10">BO-16</strain>
    </source>
</reference>
<dbReference type="AlphaFoldDB" id="A0A3M9M6D4"/>